<name>A0AAW1KXV3_SAPOF</name>
<accession>A0AAW1KXV3</accession>
<evidence type="ECO:0000313" key="4">
    <source>
        <dbReference type="EMBL" id="KAK9724101.1"/>
    </source>
</evidence>
<dbReference type="InterPro" id="IPR032675">
    <property type="entry name" value="LRR_dom_sf"/>
</dbReference>
<dbReference type="PANTHER" id="PTHR47186:SF54">
    <property type="entry name" value="DISEASE RESISTANCE RPP13-LIKE PROTEIN 4"/>
    <property type="match status" value="1"/>
</dbReference>
<feature type="domain" description="Disease resistance protein winged helix" evidence="2">
    <location>
        <begin position="195"/>
        <end position="260"/>
    </location>
</feature>
<dbReference type="InterPro" id="IPR055414">
    <property type="entry name" value="LRR_R13L4/SHOC2-like"/>
</dbReference>
<dbReference type="Proteomes" id="UP001443914">
    <property type="component" value="Unassembled WGS sequence"/>
</dbReference>
<evidence type="ECO:0000313" key="5">
    <source>
        <dbReference type="Proteomes" id="UP001443914"/>
    </source>
</evidence>
<evidence type="ECO:0000259" key="2">
    <source>
        <dbReference type="Pfam" id="PF23559"/>
    </source>
</evidence>
<dbReference type="InterPro" id="IPR058922">
    <property type="entry name" value="WHD_DRP"/>
</dbReference>
<dbReference type="SUPFAM" id="SSF52047">
    <property type="entry name" value="RNI-like"/>
    <property type="match status" value="1"/>
</dbReference>
<dbReference type="Gene3D" id="3.80.10.10">
    <property type="entry name" value="Ribonuclease Inhibitor"/>
    <property type="match status" value="2"/>
</dbReference>
<dbReference type="AlphaFoldDB" id="A0AAW1KXV3"/>
<evidence type="ECO:0008006" key="6">
    <source>
        <dbReference type="Google" id="ProtNLM"/>
    </source>
</evidence>
<protein>
    <recommendedName>
        <fullName evidence="6">Disease resistance RPP13-like protein 4</fullName>
    </recommendedName>
</protein>
<gene>
    <name evidence="4" type="ORF">RND81_05G048200</name>
</gene>
<dbReference type="Pfam" id="PF23598">
    <property type="entry name" value="LRR_14"/>
    <property type="match status" value="1"/>
</dbReference>
<keyword evidence="5" id="KW-1185">Reference proteome</keyword>
<comment type="caution">
    <text evidence="4">The sequence shown here is derived from an EMBL/GenBank/DDBJ whole genome shotgun (WGS) entry which is preliminary data.</text>
</comment>
<dbReference type="Pfam" id="PF23559">
    <property type="entry name" value="WHD_DRP"/>
    <property type="match status" value="1"/>
</dbReference>
<reference evidence="4" key="1">
    <citation type="submission" date="2024-03" db="EMBL/GenBank/DDBJ databases">
        <title>WGS assembly of Saponaria officinalis var. Norfolk2.</title>
        <authorList>
            <person name="Jenkins J."/>
            <person name="Shu S."/>
            <person name="Grimwood J."/>
            <person name="Barry K."/>
            <person name="Goodstein D."/>
            <person name="Schmutz J."/>
            <person name="Leebens-Mack J."/>
            <person name="Osbourn A."/>
        </authorList>
    </citation>
    <scope>NUCLEOTIDE SEQUENCE [LARGE SCALE GENOMIC DNA]</scope>
    <source>
        <strain evidence="4">JIC</strain>
    </source>
</reference>
<dbReference type="PANTHER" id="PTHR47186">
    <property type="entry name" value="LEUCINE-RICH REPEAT-CONTAINING PROTEIN 57"/>
    <property type="match status" value="1"/>
</dbReference>
<evidence type="ECO:0000259" key="3">
    <source>
        <dbReference type="Pfam" id="PF23598"/>
    </source>
</evidence>
<dbReference type="EMBL" id="JBDFQZ010000005">
    <property type="protein sequence ID" value="KAK9724101.1"/>
    <property type="molecule type" value="Genomic_DNA"/>
</dbReference>
<organism evidence="4 5">
    <name type="scientific">Saponaria officinalis</name>
    <name type="common">Common soapwort</name>
    <name type="synonym">Lychnis saponaria</name>
    <dbReference type="NCBI Taxonomy" id="3572"/>
    <lineage>
        <taxon>Eukaryota</taxon>
        <taxon>Viridiplantae</taxon>
        <taxon>Streptophyta</taxon>
        <taxon>Embryophyta</taxon>
        <taxon>Tracheophyta</taxon>
        <taxon>Spermatophyta</taxon>
        <taxon>Magnoliopsida</taxon>
        <taxon>eudicotyledons</taxon>
        <taxon>Gunneridae</taxon>
        <taxon>Pentapetalae</taxon>
        <taxon>Caryophyllales</taxon>
        <taxon>Caryophyllaceae</taxon>
        <taxon>Caryophylleae</taxon>
        <taxon>Saponaria</taxon>
    </lineage>
</organism>
<keyword evidence="1" id="KW-0677">Repeat</keyword>
<evidence type="ECO:0000256" key="1">
    <source>
        <dbReference type="ARBA" id="ARBA00022737"/>
    </source>
</evidence>
<feature type="domain" description="Disease resistance R13L4/SHOC-2-like LRR" evidence="3">
    <location>
        <begin position="352"/>
        <end position="571"/>
    </location>
</feature>
<proteinExistence type="predicted"/>
<sequence length="640" mass="74180">MLTLSTSQSHDALFQLARAERLLTICELNDLVIPKLLNIPENVSKECKCSRVILQRLDKFKMDVMYVRNYLDKATVLDTHASNLIKEVLRLILDVPFTVAAFTDKIRYKQLDDVLSKLKNCKPSPADARLSPGFVNHKLSDYEIPRILKNESSRVSMNPYFQSPVAFRRINQSYELLEPLHKACLLCFSALPILEDAEINKRTIIYWWIGEELIAASEGENGEEIGHRILEILTDHGFIEDVIVKERATSRCRVRPFIREVLTYLANVSGFCDYLEDREQMDDNVSYGSKRRVCLVKPQEEEESASSYSSFQQLRRGRNSDLECIQTLFNVNKCYLDIKLHWFWKMKGMKALYLGRCNSKAIHHIEVKSTKFLAGMTYMKELRLLSLQGISKIVKLPDSIAMARNLRIMDLRDCNDMEELPETVKSLEKLTHLDLSGCYSLLRLPKGVTDLSELQVLKGFLVREDHQKDRDTCSFQDLSRLKNLIKLTISTSVRSFPAKEHLKVFGEMQKLRKLTIAWRGLYRAESEQQLDITGSLPKALEKLDLQHFPYATAPTWLVPDKLQNLRKLYIKGGKFLSKLSPVQFPLWQVETVRFKYLPQLKMTWLEFNSLFRQLSYLEQVKCPMLSSFPCNDEGVWRKPL</sequence>